<keyword evidence="9" id="KW-0694">RNA-binding</keyword>
<evidence type="ECO:0000256" key="2">
    <source>
        <dbReference type="ARBA" id="ARBA00006191"/>
    </source>
</evidence>
<keyword evidence="10" id="KW-1015">Disulfide bond</keyword>
<dbReference type="AlphaFoldDB" id="A0A8K0JTQ9"/>
<evidence type="ECO:0000313" key="14">
    <source>
        <dbReference type="EMBL" id="KAG7580008.1"/>
    </source>
</evidence>
<sequence length="414" mass="45739">MSGGVDSSVALSLLASPHLPPGISPELAQKLPFTLPNHPSSSASFASSINPHGQIPLNPSRDLDISAIFMRNWSPLLSESDHPSWETDCAWEKDWEDVQRVCKVWDVPVRLIDLSQEYWLHVFEPAVQAWQAGSTPNPDVSCNKHVKFGALIDKALPERGGWLATGHYAATDKTSEGRTRLLRSADQLKDQTYYLSSCSESQLSRALFPLANLTKSTEVRELAKKFRLPTAEREESMGVCFIGEKRGKFGEFVGQYTTPEPTPGHLITPTGTILGQHAGLWHYTIGQRARIPGMKEKWFVASKRVGTNEVVVVPGADHQALCCRALRTSAKEFSWIAGVPPDGLDEEGGVRARCQVRHRMRDVPAVVRRMCSDLEIRFETPEKGVSPGQVVGLWDERGTWCLGSGVIDSTECVE</sequence>
<dbReference type="CDD" id="cd01998">
    <property type="entry name" value="MnmA_TRMU-like"/>
    <property type="match status" value="1"/>
</dbReference>
<dbReference type="PANTHER" id="PTHR11933">
    <property type="entry name" value="TRNA 5-METHYLAMINOMETHYL-2-THIOURIDYLATE -METHYLTRANSFERASE"/>
    <property type="match status" value="1"/>
</dbReference>
<dbReference type="InterPro" id="IPR046885">
    <property type="entry name" value="MnmA-like_C"/>
</dbReference>
<dbReference type="Gene3D" id="2.40.30.10">
    <property type="entry name" value="Translation factors"/>
    <property type="match status" value="1"/>
</dbReference>
<organism evidence="14 15">
    <name type="scientific">Filobasidium floriforme</name>
    <dbReference type="NCBI Taxonomy" id="5210"/>
    <lineage>
        <taxon>Eukaryota</taxon>
        <taxon>Fungi</taxon>
        <taxon>Dikarya</taxon>
        <taxon>Basidiomycota</taxon>
        <taxon>Agaricomycotina</taxon>
        <taxon>Tremellomycetes</taxon>
        <taxon>Filobasidiales</taxon>
        <taxon>Filobasidiaceae</taxon>
        <taxon>Filobasidium</taxon>
    </lineage>
</organism>
<evidence type="ECO:0000259" key="13">
    <source>
        <dbReference type="Pfam" id="PF20259"/>
    </source>
</evidence>
<dbReference type="Gene3D" id="3.40.50.620">
    <property type="entry name" value="HUPs"/>
    <property type="match status" value="1"/>
</dbReference>
<evidence type="ECO:0000256" key="1">
    <source>
        <dbReference type="ARBA" id="ARBA00003986"/>
    </source>
</evidence>
<dbReference type="OrthoDB" id="3685at2759"/>
<dbReference type="GO" id="GO:0005739">
    <property type="term" value="C:mitochondrion"/>
    <property type="evidence" value="ECO:0007669"/>
    <property type="project" value="TreeGrafter"/>
</dbReference>
<keyword evidence="5" id="KW-0808">Transferase</keyword>
<comment type="function">
    <text evidence="1">Catalyzes the 2-thiolation of uridine at the wobble position (U34) of mitochondrial tRNA(Lys), tRNA(Glu) and tRNA(Gln). Required for the formation of 5-taurinomethyl-2-thiouridine (tm5s2U) of mitochondrial tRNA(Lys), tRNA(Glu), and tRNA(Gln) at the wobble position. ATP is required to activate the C2 atom of the wobble base.</text>
</comment>
<evidence type="ECO:0000256" key="3">
    <source>
        <dbReference type="ARBA" id="ARBA00011953"/>
    </source>
</evidence>
<protein>
    <recommendedName>
        <fullName evidence="3">tRNA-5-taurinomethyluridine 2-sulfurtransferase</fullName>
        <ecNumber evidence="3">2.8.1.14</ecNumber>
    </recommendedName>
</protein>
<evidence type="ECO:0000256" key="10">
    <source>
        <dbReference type="ARBA" id="ARBA00023157"/>
    </source>
</evidence>
<comment type="caution">
    <text evidence="14">The sequence shown here is derived from an EMBL/GenBank/DDBJ whole genome shotgun (WGS) entry which is preliminary data.</text>
</comment>
<dbReference type="InterPro" id="IPR004506">
    <property type="entry name" value="MnmA-like"/>
</dbReference>
<evidence type="ECO:0000256" key="4">
    <source>
        <dbReference type="ARBA" id="ARBA00022555"/>
    </source>
</evidence>
<evidence type="ECO:0000259" key="12">
    <source>
        <dbReference type="Pfam" id="PF20258"/>
    </source>
</evidence>
<evidence type="ECO:0000256" key="7">
    <source>
        <dbReference type="ARBA" id="ARBA00022741"/>
    </source>
</evidence>
<dbReference type="PANTHER" id="PTHR11933:SF5">
    <property type="entry name" value="MITOCHONDRIAL TRNA-SPECIFIC 2-THIOURIDYLASE 1"/>
    <property type="match status" value="1"/>
</dbReference>
<dbReference type="InterPro" id="IPR023382">
    <property type="entry name" value="MnmA-like_central_sf"/>
</dbReference>
<accession>A0A8K0JTQ9</accession>
<comment type="similarity">
    <text evidence="2">Belongs to the MnmA/TRMU family.</text>
</comment>
<dbReference type="InterPro" id="IPR046884">
    <property type="entry name" value="MnmA-like_central"/>
</dbReference>
<keyword evidence="6" id="KW-0819">tRNA processing</keyword>
<feature type="domain" description="tRNA-specific 2-thiouridylase MnmA-like C-terminal" evidence="12">
    <location>
        <begin position="330"/>
        <end position="407"/>
    </location>
</feature>
<dbReference type="NCBIfam" id="NF001138">
    <property type="entry name" value="PRK00143.1"/>
    <property type="match status" value="1"/>
</dbReference>
<dbReference type="GO" id="GO:0002143">
    <property type="term" value="P:tRNA wobble position uridine thiolation"/>
    <property type="evidence" value="ECO:0007669"/>
    <property type="project" value="TreeGrafter"/>
</dbReference>
<dbReference type="InterPro" id="IPR014729">
    <property type="entry name" value="Rossmann-like_a/b/a_fold"/>
</dbReference>
<dbReference type="SUPFAM" id="SSF52402">
    <property type="entry name" value="Adenine nucleotide alpha hydrolases-like"/>
    <property type="match status" value="1"/>
</dbReference>
<dbReference type="GO" id="GO:0005524">
    <property type="term" value="F:ATP binding"/>
    <property type="evidence" value="ECO:0007669"/>
    <property type="project" value="UniProtKB-KW"/>
</dbReference>
<proteinExistence type="inferred from homology"/>
<evidence type="ECO:0000256" key="8">
    <source>
        <dbReference type="ARBA" id="ARBA00022840"/>
    </source>
</evidence>
<dbReference type="Gene3D" id="2.30.30.280">
    <property type="entry name" value="Adenine nucleotide alpha hydrolases-like domains"/>
    <property type="match status" value="1"/>
</dbReference>
<evidence type="ECO:0000256" key="5">
    <source>
        <dbReference type="ARBA" id="ARBA00022679"/>
    </source>
</evidence>
<dbReference type="EC" id="2.8.1.14" evidence="3"/>
<name>A0A8K0JTQ9_9TREE</name>
<gene>
    <name evidence="14" type="ORF">FFLO_00216</name>
</gene>
<dbReference type="Pfam" id="PF20258">
    <property type="entry name" value="tRNA_Me_trans_C"/>
    <property type="match status" value="1"/>
</dbReference>
<evidence type="ECO:0000256" key="11">
    <source>
        <dbReference type="ARBA" id="ARBA00049564"/>
    </source>
</evidence>
<dbReference type="GO" id="GO:0016783">
    <property type="term" value="F:sulfurtransferase activity"/>
    <property type="evidence" value="ECO:0007669"/>
    <property type="project" value="InterPro"/>
</dbReference>
<dbReference type="Pfam" id="PF20259">
    <property type="entry name" value="tRNA_Me_trans_M"/>
    <property type="match status" value="1"/>
</dbReference>
<keyword evidence="15" id="KW-1185">Reference proteome</keyword>
<keyword evidence="7" id="KW-0547">Nucleotide-binding</keyword>
<dbReference type="GO" id="GO:0000049">
    <property type="term" value="F:tRNA binding"/>
    <property type="evidence" value="ECO:0007669"/>
    <property type="project" value="UniProtKB-KW"/>
</dbReference>
<dbReference type="Pfam" id="PF03054">
    <property type="entry name" value="tRNA_Me_trans"/>
    <property type="match status" value="1"/>
</dbReference>
<keyword evidence="4" id="KW-0820">tRNA-binding</keyword>
<keyword evidence="8" id="KW-0067">ATP-binding</keyword>
<reference evidence="14" key="1">
    <citation type="submission" date="2020-04" db="EMBL/GenBank/DDBJ databases">
        <title>Analysis of mating type loci in Filobasidium floriforme.</title>
        <authorList>
            <person name="Nowrousian M."/>
        </authorList>
    </citation>
    <scope>NUCLEOTIDE SEQUENCE</scope>
    <source>
        <strain evidence="14">CBS 6242</strain>
    </source>
</reference>
<dbReference type="FunFam" id="2.30.30.280:FF:000001">
    <property type="entry name" value="tRNA-specific 2-thiouridylase MnmA"/>
    <property type="match status" value="1"/>
</dbReference>
<evidence type="ECO:0000256" key="6">
    <source>
        <dbReference type="ARBA" id="ARBA00022694"/>
    </source>
</evidence>
<evidence type="ECO:0000256" key="9">
    <source>
        <dbReference type="ARBA" id="ARBA00022884"/>
    </source>
</evidence>
<comment type="catalytic activity">
    <reaction evidence="11">
        <text>5-taurinomethyluridine(34) in tRNA + S-sulfanyl-L-cysteinyl-[protein] + AH2 + ATP = 5-taurinomethyl-2-thiouridine(34) in tRNA + L-cysteinyl-[protein] + A + AMP + diphosphate + H(+)</text>
        <dbReference type="Rhea" id="RHEA:47040"/>
        <dbReference type="Rhea" id="RHEA-COMP:10131"/>
        <dbReference type="Rhea" id="RHEA-COMP:11726"/>
        <dbReference type="Rhea" id="RHEA-COMP:11732"/>
        <dbReference type="Rhea" id="RHEA-COMP:11733"/>
        <dbReference type="ChEBI" id="CHEBI:13193"/>
        <dbReference type="ChEBI" id="CHEBI:15378"/>
        <dbReference type="ChEBI" id="CHEBI:17499"/>
        <dbReference type="ChEBI" id="CHEBI:29950"/>
        <dbReference type="ChEBI" id="CHEBI:30616"/>
        <dbReference type="ChEBI" id="CHEBI:33019"/>
        <dbReference type="ChEBI" id="CHEBI:61963"/>
        <dbReference type="ChEBI" id="CHEBI:87171"/>
        <dbReference type="ChEBI" id="CHEBI:87172"/>
        <dbReference type="ChEBI" id="CHEBI:456215"/>
        <dbReference type="EC" id="2.8.1.14"/>
    </reaction>
</comment>
<evidence type="ECO:0000313" key="15">
    <source>
        <dbReference type="Proteomes" id="UP000812966"/>
    </source>
</evidence>
<dbReference type="Proteomes" id="UP000812966">
    <property type="component" value="Unassembled WGS sequence"/>
</dbReference>
<dbReference type="EMBL" id="JABELV010000002">
    <property type="protein sequence ID" value="KAG7580008.1"/>
    <property type="molecule type" value="Genomic_DNA"/>
</dbReference>
<feature type="domain" description="tRNA-specific 2-thiouridylase MnmA-like central" evidence="13">
    <location>
        <begin position="251"/>
        <end position="313"/>
    </location>
</feature>
<dbReference type="NCBIfam" id="TIGR00420">
    <property type="entry name" value="trmU"/>
    <property type="match status" value="1"/>
</dbReference>